<evidence type="ECO:0000313" key="9">
    <source>
        <dbReference type="Proteomes" id="UP000824140"/>
    </source>
</evidence>
<keyword evidence="4" id="KW-0732">Signal</keyword>
<sequence length="400" mass="45274">MRKWVTRALAALFCACVLFLCGMTFVPNLREFGYAVFRRYANYLPSNATVFDNISARISAFEDSLGNVFYKKEAFQQLNASLQYAIGKQMLYFGDSTMVKLRGGQLYELRQDEVLSETVYDLVELNAYCESQGIPMVFVYAHTSLYGDSQELLPVGALDYNNETADKALAILREGGVDVLDSREFLRDYPLEDIIYYTDFHWTVPAAREAAEQVGAWLNANGVPADESVLAEDMYEKRVEENIFFGRLGQRIGTKNIAPEDFALLIPEFSSYIKVTHREGEEEEVREGAFEEAVMRVDEAMRRNDEGYSANCYYAYGPHAWESEYENASAPDSRVLVLKDSYGTPVAAFLSNAVGGLLATDQRKTTLSAEDYVAQYQPDAVVVVYCQDMLREKNYAFMDE</sequence>
<evidence type="ECO:0000313" key="8">
    <source>
        <dbReference type="EMBL" id="HIS92990.1"/>
    </source>
</evidence>
<dbReference type="AlphaFoldDB" id="A0A9D1G1Z3"/>
<evidence type="ECO:0000256" key="4">
    <source>
        <dbReference type="ARBA" id="ARBA00022729"/>
    </source>
</evidence>
<organism evidence="8 9">
    <name type="scientific">Candidatus Alectryocaccomicrobium excrementavium</name>
    <dbReference type="NCBI Taxonomy" id="2840668"/>
    <lineage>
        <taxon>Bacteria</taxon>
        <taxon>Bacillati</taxon>
        <taxon>Bacillota</taxon>
        <taxon>Clostridia</taxon>
        <taxon>Candidatus Alectryocaccomicrobium</taxon>
    </lineage>
</organism>
<dbReference type="Pfam" id="PF16822">
    <property type="entry name" value="ALGX"/>
    <property type="match status" value="1"/>
</dbReference>
<proteinExistence type="predicted"/>
<evidence type="ECO:0000256" key="2">
    <source>
        <dbReference type="ARBA" id="ARBA00005182"/>
    </source>
</evidence>
<keyword evidence="3" id="KW-0808">Transferase</keyword>
<keyword evidence="6" id="KW-0016">Alginate biosynthesis</keyword>
<dbReference type="GO" id="GO:0042121">
    <property type="term" value="P:alginic acid biosynthetic process"/>
    <property type="evidence" value="ECO:0007669"/>
    <property type="project" value="UniProtKB-KW"/>
</dbReference>
<feature type="domain" description="AlgX/AlgJ SGNH hydrolase-like" evidence="7">
    <location>
        <begin position="122"/>
        <end position="256"/>
    </location>
</feature>
<dbReference type="GO" id="GO:0042597">
    <property type="term" value="C:periplasmic space"/>
    <property type="evidence" value="ECO:0007669"/>
    <property type="project" value="UniProtKB-SubCell"/>
</dbReference>
<protein>
    <recommendedName>
        <fullName evidence="7">AlgX/AlgJ SGNH hydrolase-like domain-containing protein</fullName>
    </recommendedName>
</protein>
<name>A0A9D1G1Z3_9FIRM</name>
<evidence type="ECO:0000256" key="1">
    <source>
        <dbReference type="ARBA" id="ARBA00004418"/>
    </source>
</evidence>
<gene>
    <name evidence="8" type="ORF">IAA84_08260</name>
</gene>
<reference evidence="8" key="1">
    <citation type="submission" date="2020-10" db="EMBL/GenBank/DDBJ databases">
        <authorList>
            <person name="Gilroy R."/>
        </authorList>
    </citation>
    <scope>NUCLEOTIDE SEQUENCE</scope>
    <source>
        <strain evidence="8">13766</strain>
    </source>
</reference>
<comment type="caution">
    <text evidence="8">The sequence shown here is derived from an EMBL/GenBank/DDBJ whole genome shotgun (WGS) entry which is preliminary data.</text>
</comment>
<dbReference type="EMBL" id="DVJN01000164">
    <property type="protein sequence ID" value="HIS92990.1"/>
    <property type="molecule type" value="Genomic_DNA"/>
</dbReference>
<comment type="subcellular location">
    <subcellularLocation>
        <location evidence="1">Periplasm</location>
    </subcellularLocation>
</comment>
<keyword evidence="5" id="KW-0574">Periplasm</keyword>
<accession>A0A9D1G1Z3</accession>
<evidence type="ECO:0000256" key="5">
    <source>
        <dbReference type="ARBA" id="ARBA00022764"/>
    </source>
</evidence>
<dbReference type="InterPro" id="IPR031811">
    <property type="entry name" value="ALGX/ALGJ_SGNH-like"/>
</dbReference>
<evidence type="ECO:0000259" key="7">
    <source>
        <dbReference type="Pfam" id="PF16822"/>
    </source>
</evidence>
<comment type="pathway">
    <text evidence="2">Glycan biosynthesis; alginate biosynthesis.</text>
</comment>
<reference evidence="8" key="2">
    <citation type="journal article" date="2021" name="PeerJ">
        <title>Extensive microbial diversity within the chicken gut microbiome revealed by metagenomics and culture.</title>
        <authorList>
            <person name="Gilroy R."/>
            <person name="Ravi A."/>
            <person name="Getino M."/>
            <person name="Pursley I."/>
            <person name="Horton D.L."/>
            <person name="Alikhan N.F."/>
            <person name="Baker D."/>
            <person name="Gharbi K."/>
            <person name="Hall N."/>
            <person name="Watson M."/>
            <person name="Adriaenssens E.M."/>
            <person name="Foster-Nyarko E."/>
            <person name="Jarju S."/>
            <person name="Secka A."/>
            <person name="Antonio M."/>
            <person name="Oren A."/>
            <person name="Chaudhuri R.R."/>
            <person name="La Ragione R."/>
            <person name="Hildebrand F."/>
            <person name="Pallen M.J."/>
        </authorList>
    </citation>
    <scope>NUCLEOTIDE SEQUENCE</scope>
    <source>
        <strain evidence="8">13766</strain>
    </source>
</reference>
<evidence type="ECO:0000256" key="3">
    <source>
        <dbReference type="ARBA" id="ARBA00022679"/>
    </source>
</evidence>
<dbReference type="Proteomes" id="UP000824140">
    <property type="component" value="Unassembled WGS sequence"/>
</dbReference>
<evidence type="ECO:0000256" key="6">
    <source>
        <dbReference type="ARBA" id="ARBA00022841"/>
    </source>
</evidence>
<dbReference type="GO" id="GO:0016740">
    <property type="term" value="F:transferase activity"/>
    <property type="evidence" value="ECO:0007669"/>
    <property type="project" value="UniProtKB-KW"/>
</dbReference>